<sequence length="74" mass="8038">MPDEVKEMLKGATADAARLLIETMADESAPLKLRLDCAGAVMDRVYGRPTQPIDGELDAHSAFEVTIRVLDDGH</sequence>
<reference evidence="1" key="1">
    <citation type="submission" date="2020-08" db="EMBL/GenBank/DDBJ databases">
        <title>Genome public.</title>
        <authorList>
            <person name="Liu C."/>
            <person name="Sun Q."/>
        </authorList>
    </citation>
    <scope>NUCLEOTIDE SEQUENCE</scope>
    <source>
        <strain evidence="1">BX7</strain>
    </source>
</reference>
<gene>
    <name evidence="1" type="ORF">H8695_11315</name>
</gene>
<dbReference type="RefSeq" id="WP_249301797.1">
    <property type="nucleotide sequence ID" value="NZ_JACRSP010000007.1"/>
</dbReference>
<dbReference type="Proteomes" id="UP000620366">
    <property type="component" value="Unassembled WGS sequence"/>
</dbReference>
<keyword evidence="2" id="KW-1185">Reference proteome</keyword>
<accession>A0A926DGA5</accession>
<protein>
    <submittedName>
        <fullName evidence="1">Uncharacterized protein</fullName>
    </submittedName>
</protein>
<evidence type="ECO:0000313" key="2">
    <source>
        <dbReference type="Proteomes" id="UP000620366"/>
    </source>
</evidence>
<proteinExistence type="predicted"/>
<dbReference type="AlphaFoldDB" id="A0A926DGA5"/>
<name>A0A926DGA5_9FIRM</name>
<dbReference type="EMBL" id="JACRSP010000007">
    <property type="protein sequence ID" value="MBC8537277.1"/>
    <property type="molecule type" value="Genomic_DNA"/>
</dbReference>
<evidence type="ECO:0000313" key="1">
    <source>
        <dbReference type="EMBL" id="MBC8537277.1"/>
    </source>
</evidence>
<comment type="caution">
    <text evidence="1">The sequence shown here is derived from an EMBL/GenBank/DDBJ whole genome shotgun (WGS) entry which is preliminary data.</text>
</comment>
<organism evidence="1 2">
    <name type="scientific">Feifania hominis</name>
    <dbReference type="NCBI Taxonomy" id="2763660"/>
    <lineage>
        <taxon>Bacteria</taxon>
        <taxon>Bacillati</taxon>
        <taxon>Bacillota</taxon>
        <taxon>Clostridia</taxon>
        <taxon>Eubacteriales</taxon>
        <taxon>Feifaniaceae</taxon>
        <taxon>Feifania</taxon>
    </lineage>
</organism>